<reference evidence="1 2" key="1">
    <citation type="submission" date="2017-08" db="EMBL/GenBank/DDBJ databases">
        <title>The whole genome shortgun sequences of strain Leeuwenhoekiella nanhaiensis G18 from the South China Sea.</title>
        <authorList>
            <person name="Liu Q."/>
        </authorList>
    </citation>
    <scope>NUCLEOTIDE SEQUENCE [LARGE SCALE GENOMIC DNA]</scope>
    <source>
        <strain evidence="1 2">G18</strain>
    </source>
</reference>
<proteinExistence type="predicted"/>
<evidence type="ECO:0000313" key="2">
    <source>
        <dbReference type="Proteomes" id="UP000229433"/>
    </source>
</evidence>
<gene>
    <name evidence="1" type="ORF">CJ305_11030</name>
</gene>
<keyword evidence="2" id="KW-1185">Reference proteome</keyword>
<organism evidence="1 2">
    <name type="scientific">Leeuwenhoekiella nanhaiensis</name>
    <dbReference type="NCBI Taxonomy" id="1655491"/>
    <lineage>
        <taxon>Bacteria</taxon>
        <taxon>Pseudomonadati</taxon>
        <taxon>Bacteroidota</taxon>
        <taxon>Flavobacteriia</taxon>
        <taxon>Flavobacteriales</taxon>
        <taxon>Flavobacteriaceae</taxon>
        <taxon>Leeuwenhoekiella</taxon>
    </lineage>
</organism>
<dbReference type="Proteomes" id="UP000229433">
    <property type="component" value="Unassembled WGS sequence"/>
</dbReference>
<accession>A0A2G1VQT5</accession>
<protein>
    <submittedName>
        <fullName evidence="1">Uncharacterized protein</fullName>
    </submittedName>
</protein>
<evidence type="ECO:0000313" key="1">
    <source>
        <dbReference type="EMBL" id="PHQ29136.1"/>
    </source>
</evidence>
<name>A0A2G1VQT5_9FLAO</name>
<dbReference type="AlphaFoldDB" id="A0A2G1VQT5"/>
<dbReference type="EMBL" id="NQXA01000008">
    <property type="protein sequence ID" value="PHQ29136.1"/>
    <property type="molecule type" value="Genomic_DNA"/>
</dbReference>
<comment type="caution">
    <text evidence="1">The sequence shown here is derived from an EMBL/GenBank/DDBJ whole genome shotgun (WGS) entry which is preliminary data.</text>
</comment>
<sequence>MDASVSISLSEERFDAVYTLSNLPVNSQKLSFKLNKHFKVKQVYLNEDPIASSKYPQNCNDCLTHNININRPLNDLDRLKIEISGELKNLETERDVRRHKGEVVLVDGVLFAGANDYWYPQVVRTSGSLSEYINPFNMTYSITATCTDCDQIYLGKGTPKTSGSTFVNDRAEGDITLIAGNFDFKEGTYANYINVSDADIQRIQSRFSKTQKFLEEFTQIEGNQNKTVYAQLESPIYGNEANYNTIVNTSPKVDINKVDENLTEDAAYYYFASNFEPKTKIDKLYLQALAKYARIKYLELNNRVQYDRVTGIIQPRFVPQEPAVVSQPQLQALLITPSQFIELEQSIGAEQMKIFLKNTFQNLAYGKSSFDAFTESITSIDAPNTDLESLVTRVQNQFELRAAERNTDVIVGF</sequence>